<protein>
    <submittedName>
        <fullName evidence="2">CLUMA_CG008742, isoform A</fullName>
    </submittedName>
</protein>
<keyword evidence="3" id="KW-1185">Reference proteome</keyword>
<keyword evidence="1" id="KW-0472">Membrane</keyword>
<accession>A0A1J1IAE2</accession>
<sequence length="81" mass="9022">MSRASIYFGIFFFIYMFVAIDFVSAGDGPGVFIPYCERNEKAECGGFECPEEDYTKIVDNFSPCQPGDNHCVPLCCCALKP</sequence>
<proteinExistence type="predicted"/>
<reference evidence="2 3" key="1">
    <citation type="submission" date="2015-04" db="EMBL/GenBank/DDBJ databases">
        <authorList>
            <person name="Syromyatnikov M.Y."/>
            <person name="Popov V.N."/>
        </authorList>
    </citation>
    <scope>NUCLEOTIDE SEQUENCE [LARGE SCALE GENOMIC DNA]</scope>
</reference>
<evidence type="ECO:0000313" key="3">
    <source>
        <dbReference type="Proteomes" id="UP000183832"/>
    </source>
</evidence>
<dbReference type="AlphaFoldDB" id="A0A1J1IAE2"/>
<keyword evidence="1" id="KW-1133">Transmembrane helix</keyword>
<gene>
    <name evidence="2" type="ORF">CLUMA_CG008742</name>
</gene>
<feature type="transmembrane region" description="Helical" evidence="1">
    <location>
        <begin position="6"/>
        <end position="25"/>
    </location>
</feature>
<dbReference type="Proteomes" id="UP000183832">
    <property type="component" value="Unassembled WGS sequence"/>
</dbReference>
<evidence type="ECO:0000256" key="1">
    <source>
        <dbReference type="SAM" id="Phobius"/>
    </source>
</evidence>
<dbReference type="EMBL" id="CVRI01000041">
    <property type="protein sequence ID" value="CRK95393.1"/>
    <property type="molecule type" value="Genomic_DNA"/>
</dbReference>
<keyword evidence="1" id="KW-0812">Transmembrane</keyword>
<evidence type="ECO:0000313" key="2">
    <source>
        <dbReference type="EMBL" id="CRK95393.1"/>
    </source>
</evidence>
<name>A0A1J1IAE2_9DIPT</name>
<organism evidence="2 3">
    <name type="scientific">Clunio marinus</name>
    <dbReference type="NCBI Taxonomy" id="568069"/>
    <lineage>
        <taxon>Eukaryota</taxon>
        <taxon>Metazoa</taxon>
        <taxon>Ecdysozoa</taxon>
        <taxon>Arthropoda</taxon>
        <taxon>Hexapoda</taxon>
        <taxon>Insecta</taxon>
        <taxon>Pterygota</taxon>
        <taxon>Neoptera</taxon>
        <taxon>Endopterygota</taxon>
        <taxon>Diptera</taxon>
        <taxon>Nematocera</taxon>
        <taxon>Chironomoidea</taxon>
        <taxon>Chironomidae</taxon>
        <taxon>Clunio</taxon>
    </lineage>
</organism>